<evidence type="ECO:0000313" key="2">
    <source>
        <dbReference type="EMBL" id="EAY17134.1"/>
    </source>
</evidence>
<dbReference type="Proteomes" id="UP000001542">
    <property type="component" value="Unassembled WGS sequence"/>
</dbReference>
<dbReference type="GO" id="GO:0003676">
    <property type="term" value="F:nucleic acid binding"/>
    <property type="evidence" value="ECO:0007669"/>
    <property type="project" value="InterPro"/>
</dbReference>
<dbReference type="InterPro" id="IPR004875">
    <property type="entry name" value="DDE_SF_endonuclease_dom"/>
</dbReference>
<dbReference type="InParanoid" id="A2DR35"/>
<reference evidence="2" key="2">
    <citation type="journal article" date="2007" name="Science">
        <title>Draft genome sequence of the sexually transmitted pathogen Trichomonas vaginalis.</title>
        <authorList>
            <person name="Carlton J.M."/>
            <person name="Hirt R.P."/>
            <person name="Silva J.C."/>
            <person name="Delcher A.L."/>
            <person name="Schatz M."/>
            <person name="Zhao Q."/>
            <person name="Wortman J.R."/>
            <person name="Bidwell S.L."/>
            <person name="Alsmark U.C.M."/>
            <person name="Besteiro S."/>
            <person name="Sicheritz-Ponten T."/>
            <person name="Noel C.J."/>
            <person name="Dacks J.B."/>
            <person name="Foster P.G."/>
            <person name="Simillion C."/>
            <person name="Van de Peer Y."/>
            <person name="Miranda-Saavedra D."/>
            <person name="Barton G.J."/>
            <person name="Westrop G.D."/>
            <person name="Mueller S."/>
            <person name="Dessi D."/>
            <person name="Fiori P.L."/>
            <person name="Ren Q."/>
            <person name="Paulsen I."/>
            <person name="Zhang H."/>
            <person name="Bastida-Corcuera F.D."/>
            <person name="Simoes-Barbosa A."/>
            <person name="Brown M.T."/>
            <person name="Hayes R.D."/>
            <person name="Mukherjee M."/>
            <person name="Okumura C.Y."/>
            <person name="Schneider R."/>
            <person name="Smith A.J."/>
            <person name="Vanacova S."/>
            <person name="Villalvazo M."/>
            <person name="Haas B.J."/>
            <person name="Pertea M."/>
            <person name="Feldblyum T.V."/>
            <person name="Utterback T.R."/>
            <person name="Shu C.L."/>
            <person name="Osoegawa K."/>
            <person name="de Jong P.J."/>
            <person name="Hrdy I."/>
            <person name="Horvathova L."/>
            <person name="Zubacova Z."/>
            <person name="Dolezal P."/>
            <person name="Malik S.B."/>
            <person name="Logsdon J.M. Jr."/>
            <person name="Henze K."/>
            <person name="Gupta A."/>
            <person name="Wang C.C."/>
            <person name="Dunne R.L."/>
            <person name="Upcroft J.A."/>
            <person name="Upcroft P."/>
            <person name="White O."/>
            <person name="Salzberg S.L."/>
            <person name="Tang P."/>
            <person name="Chiu C.-H."/>
            <person name="Lee Y.-S."/>
            <person name="Embley T.M."/>
            <person name="Coombs G.H."/>
            <person name="Mottram J.C."/>
            <person name="Tachezy J."/>
            <person name="Fraser-Liggett C.M."/>
            <person name="Johnson P.J."/>
        </authorList>
    </citation>
    <scope>NUCLEOTIDE SEQUENCE [LARGE SCALE GENOMIC DNA]</scope>
    <source>
        <strain evidence="2">G3</strain>
    </source>
</reference>
<dbReference type="InterPro" id="IPR036397">
    <property type="entry name" value="RNaseH_sf"/>
</dbReference>
<accession>A2DR35</accession>
<dbReference type="Pfam" id="PF03184">
    <property type="entry name" value="DDE_1"/>
    <property type="match status" value="1"/>
</dbReference>
<keyword evidence="3" id="KW-1185">Reference proteome</keyword>
<dbReference type="OrthoDB" id="4327074at2759"/>
<dbReference type="Gene3D" id="3.30.420.10">
    <property type="entry name" value="Ribonuclease H-like superfamily/Ribonuclease H"/>
    <property type="match status" value="1"/>
</dbReference>
<dbReference type="EMBL" id="DS113234">
    <property type="protein sequence ID" value="EAY17134.1"/>
    <property type="molecule type" value="Genomic_DNA"/>
</dbReference>
<evidence type="ECO:0000259" key="1">
    <source>
        <dbReference type="Pfam" id="PF03184"/>
    </source>
</evidence>
<dbReference type="VEuPathDB" id="TrichDB:TVAGG3_0694920"/>
<gene>
    <name evidence="2" type="ORF">TVAG_303530</name>
</gene>
<feature type="domain" description="DDE-1" evidence="1">
    <location>
        <begin position="23"/>
        <end position="118"/>
    </location>
</feature>
<dbReference type="STRING" id="5722.A2DR35"/>
<dbReference type="RefSeq" id="XP_001329357.1">
    <property type="nucleotide sequence ID" value="XM_001329322.1"/>
</dbReference>
<organism evidence="2 3">
    <name type="scientific">Trichomonas vaginalis (strain ATCC PRA-98 / G3)</name>
    <dbReference type="NCBI Taxonomy" id="412133"/>
    <lineage>
        <taxon>Eukaryota</taxon>
        <taxon>Metamonada</taxon>
        <taxon>Parabasalia</taxon>
        <taxon>Trichomonadida</taxon>
        <taxon>Trichomonadidae</taxon>
        <taxon>Trichomonas</taxon>
    </lineage>
</organism>
<dbReference type="KEGG" id="tva:4775149"/>
<proteinExistence type="predicted"/>
<dbReference type="VEuPathDB" id="TrichDB:TVAG_303530"/>
<reference evidence="2" key="1">
    <citation type="submission" date="2006-10" db="EMBL/GenBank/DDBJ databases">
        <authorList>
            <person name="Amadeo P."/>
            <person name="Zhao Q."/>
            <person name="Wortman J."/>
            <person name="Fraser-Liggett C."/>
            <person name="Carlton J."/>
        </authorList>
    </citation>
    <scope>NUCLEOTIDE SEQUENCE</scope>
    <source>
        <strain evidence="2">G3</strain>
    </source>
</reference>
<protein>
    <submittedName>
        <fullName evidence="2">Transposase, putative</fullName>
    </submittedName>
</protein>
<name>A2DR35_TRIV3</name>
<evidence type="ECO:0000313" key="3">
    <source>
        <dbReference type="Proteomes" id="UP000001542"/>
    </source>
</evidence>
<dbReference type="AlphaFoldDB" id="A2DR35"/>
<sequence length="193" mass="22259">MLLSNRIHTDPDLESTFAFNYFKFVKTPKGYQTQASMIEWIKQVLIPYVNIVRTDSQIEQSPLVLVMDGLSTHFNDIVRNALQPIEPFILVALPPHSSHRSQPLDNVCFATMKNAFKNIKPRKDLTDFSAKIVRIKEAIDRSFTNENIIKSWENCGFNITYFKGFIVKVSWDESFGMTLLNYANHTHENNEAV</sequence>